<sequence>LMSDPVLRAPDFDKLFLITTDASERGVGAVLMQEGPDQEFHPVVFLSKKLSERENHWSISEKECYAIVYALEKLRPYVWGRRFHLQTDHAALQWLNTAKGNNKKLLQWSLALQDFDFKIQHISGASNKVADALSCESFPEPTG</sequence>
<keyword evidence="6" id="KW-0695">RNA-directed DNA polymerase</keyword>
<dbReference type="SUPFAM" id="SSF56672">
    <property type="entry name" value="DNA/RNA polymerases"/>
    <property type="match status" value="1"/>
</dbReference>
<dbReference type="OrthoDB" id="425619at2759"/>
<evidence type="ECO:0000256" key="6">
    <source>
        <dbReference type="ARBA" id="ARBA00022918"/>
    </source>
</evidence>
<comment type="caution">
    <text evidence="8">The sequence shown here is derived from an EMBL/GenBank/DDBJ whole genome shotgun (WGS) entry which is preliminary data.</text>
</comment>
<proteinExistence type="predicted"/>
<dbReference type="Pfam" id="PF17917">
    <property type="entry name" value="RT_RNaseH"/>
    <property type="match status" value="1"/>
</dbReference>
<evidence type="ECO:0000313" key="9">
    <source>
        <dbReference type="Proteomes" id="UP000765507"/>
    </source>
</evidence>
<dbReference type="CDD" id="cd09274">
    <property type="entry name" value="RNase_HI_RT_Ty3"/>
    <property type="match status" value="1"/>
</dbReference>
<keyword evidence="3" id="KW-0540">Nuclease</keyword>
<evidence type="ECO:0000313" key="8">
    <source>
        <dbReference type="EMBL" id="KAG6938158.1"/>
    </source>
</evidence>
<evidence type="ECO:0000256" key="4">
    <source>
        <dbReference type="ARBA" id="ARBA00022759"/>
    </source>
</evidence>
<dbReference type="Gene3D" id="3.10.20.370">
    <property type="match status" value="1"/>
</dbReference>
<feature type="non-terminal residue" evidence="8">
    <location>
        <position position="1"/>
    </location>
</feature>
<dbReference type="PANTHER" id="PTHR34072">
    <property type="entry name" value="ENZYMATIC POLYPROTEIN-RELATED"/>
    <property type="match status" value="1"/>
</dbReference>
<evidence type="ECO:0000259" key="7">
    <source>
        <dbReference type="Pfam" id="PF17917"/>
    </source>
</evidence>
<keyword evidence="2" id="KW-0548">Nucleotidyltransferase</keyword>
<dbReference type="GO" id="GO:0016787">
    <property type="term" value="F:hydrolase activity"/>
    <property type="evidence" value="ECO:0007669"/>
    <property type="project" value="UniProtKB-KW"/>
</dbReference>
<keyword evidence="1" id="KW-0808">Transferase</keyword>
<evidence type="ECO:0000256" key="3">
    <source>
        <dbReference type="ARBA" id="ARBA00022722"/>
    </source>
</evidence>
<feature type="domain" description="Reverse transcriptase RNase H-like" evidence="7">
    <location>
        <begin position="11"/>
        <end position="115"/>
    </location>
</feature>
<dbReference type="PANTHER" id="PTHR34072:SF52">
    <property type="entry name" value="RIBONUCLEASE H"/>
    <property type="match status" value="1"/>
</dbReference>
<organism evidence="8 9">
    <name type="scientific">Chelydra serpentina</name>
    <name type="common">Snapping turtle</name>
    <name type="synonym">Testudo serpentina</name>
    <dbReference type="NCBI Taxonomy" id="8475"/>
    <lineage>
        <taxon>Eukaryota</taxon>
        <taxon>Metazoa</taxon>
        <taxon>Chordata</taxon>
        <taxon>Craniata</taxon>
        <taxon>Vertebrata</taxon>
        <taxon>Euteleostomi</taxon>
        <taxon>Archelosauria</taxon>
        <taxon>Testudinata</taxon>
        <taxon>Testudines</taxon>
        <taxon>Cryptodira</taxon>
        <taxon>Durocryptodira</taxon>
        <taxon>Americhelydia</taxon>
        <taxon>Chelydroidea</taxon>
        <taxon>Chelydridae</taxon>
        <taxon>Chelydra</taxon>
    </lineage>
</organism>
<protein>
    <recommendedName>
        <fullName evidence="7">Reverse transcriptase RNase H-like domain-containing protein</fullName>
    </recommendedName>
</protein>
<evidence type="ECO:0000256" key="2">
    <source>
        <dbReference type="ARBA" id="ARBA00022695"/>
    </source>
</evidence>
<evidence type="ECO:0000256" key="1">
    <source>
        <dbReference type="ARBA" id="ARBA00022679"/>
    </source>
</evidence>
<reference evidence="8 9" key="1">
    <citation type="journal article" date="2020" name="G3 (Bethesda)">
        <title>Draft Genome of the Common Snapping Turtle, Chelydra serpentina, a Model for Phenotypic Plasticity in Reptiles.</title>
        <authorList>
            <person name="Das D."/>
            <person name="Singh S.K."/>
            <person name="Bierstedt J."/>
            <person name="Erickson A."/>
            <person name="Galli G.L.J."/>
            <person name="Crossley D.A. 2nd"/>
            <person name="Rhen T."/>
        </authorList>
    </citation>
    <scope>NUCLEOTIDE SEQUENCE [LARGE SCALE GENOMIC DNA]</scope>
    <source>
        <strain evidence="8">KW</strain>
    </source>
</reference>
<dbReference type="AlphaFoldDB" id="A0A8T1TAP0"/>
<keyword evidence="9" id="KW-1185">Reference proteome</keyword>
<name>A0A8T1TAP0_CHESE</name>
<dbReference type="Proteomes" id="UP000765507">
    <property type="component" value="Unassembled WGS sequence"/>
</dbReference>
<dbReference type="FunFam" id="3.10.20.370:FF:000001">
    <property type="entry name" value="Retrovirus-related Pol polyprotein from transposon 17.6-like protein"/>
    <property type="match status" value="1"/>
</dbReference>
<dbReference type="EMBL" id="JAHGAV010000019">
    <property type="protein sequence ID" value="KAG6938158.1"/>
    <property type="molecule type" value="Genomic_DNA"/>
</dbReference>
<accession>A0A8T1TAP0</accession>
<keyword evidence="4" id="KW-0255">Endonuclease</keyword>
<dbReference type="GO" id="GO:0003964">
    <property type="term" value="F:RNA-directed DNA polymerase activity"/>
    <property type="evidence" value="ECO:0007669"/>
    <property type="project" value="UniProtKB-KW"/>
</dbReference>
<dbReference type="GO" id="GO:0004519">
    <property type="term" value="F:endonuclease activity"/>
    <property type="evidence" value="ECO:0007669"/>
    <property type="project" value="UniProtKB-KW"/>
</dbReference>
<evidence type="ECO:0000256" key="5">
    <source>
        <dbReference type="ARBA" id="ARBA00022801"/>
    </source>
</evidence>
<keyword evidence="5" id="KW-0378">Hydrolase</keyword>
<dbReference type="InterPro" id="IPR043502">
    <property type="entry name" value="DNA/RNA_pol_sf"/>
</dbReference>
<gene>
    <name evidence="8" type="ORF">G0U57_007061</name>
</gene>
<dbReference type="InterPro" id="IPR041373">
    <property type="entry name" value="RT_RNaseH"/>
</dbReference>